<dbReference type="GO" id="GO:0009055">
    <property type="term" value="F:electron transfer activity"/>
    <property type="evidence" value="ECO:0007669"/>
    <property type="project" value="TreeGrafter"/>
</dbReference>
<name>A0A9X1XJC8_9VIBR</name>
<dbReference type="PANTHER" id="PTHR47307:SF1">
    <property type="entry name" value="GLUTATHIONE-REGULATED POTASSIUM-EFFLUX SYSTEM ANCILLARY PROTEIN KEFG"/>
    <property type="match status" value="1"/>
</dbReference>
<evidence type="ECO:0000313" key="3">
    <source>
        <dbReference type="EMBL" id="MCK6264312.1"/>
    </source>
</evidence>
<reference evidence="3" key="1">
    <citation type="submission" date="2021-11" db="EMBL/GenBank/DDBJ databases">
        <title>Vibrio ZSDE26 sp. nov. and Vibrio ZSDZ34 sp. nov., isolated from coastal seawater in Qingdao.</title>
        <authorList>
            <person name="Zhang P."/>
        </authorList>
    </citation>
    <scope>NUCLEOTIDE SEQUENCE</scope>
    <source>
        <strain evidence="3">ZSDE26</strain>
    </source>
</reference>
<keyword evidence="4" id="KW-1185">Reference proteome</keyword>
<accession>A0A9X1XJC8</accession>
<dbReference type="SUPFAM" id="SSF52218">
    <property type="entry name" value="Flavoproteins"/>
    <property type="match status" value="1"/>
</dbReference>
<dbReference type="GO" id="GO:0003955">
    <property type="term" value="F:NAD(P)H dehydrogenase (quinone) activity"/>
    <property type="evidence" value="ECO:0007669"/>
    <property type="project" value="TreeGrafter"/>
</dbReference>
<sequence>MEKKKVLVLYAHPSQHRSEVNQLLFEAAVSIPNVTAIDLYGLYPTFNINIDNEQQRLLDHDVVIFQFPLYWYSTPALLKEWQDLVLEYGFAYGQDGDSLKDKVFFCAITAGGKEDAYQSEGYNHFTIRQLLQPLEQTAYLTGMRYLAPFALFGSRTALEENRIQEHVERWSSLLTGLVENKVDLDKAASAEKLTHILDELISDELNSSELNSGIKIRETHND</sequence>
<keyword evidence="1" id="KW-0560">Oxidoreductase</keyword>
<dbReference type="InterPro" id="IPR046980">
    <property type="entry name" value="KefG/KefF"/>
</dbReference>
<dbReference type="Pfam" id="PF02525">
    <property type="entry name" value="Flavodoxin_2"/>
    <property type="match status" value="1"/>
</dbReference>
<feature type="domain" description="Flavodoxin-like fold" evidence="2">
    <location>
        <begin position="4"/>
        <end position="172"/>
    </location>
</feature>
<protein>
    <submittedName>
        <fullName evidence="3">NAD(P)H-dependent oxidoreductase</fullName>
    </submittedName>
</protein>
<organism evidence="3 4">
    <name type="scientific">Vibrio amylolyticus</name>
    <dbReference type="NCBI Taxonomy" id="2847292"/>
    <lineage>
        <taxon>Bacteria</taxon>
        <taxon>Pseudomonadati</taxon>
        <taxon>Pseudomonadota</taxon>
        <taxon>Gammaproteobacteria</taxon>
        <taxon>Vibrionales</taxon>
        <taxon>Vibrionaceae</taxon>
        <taxon>Vibrio</taxon>
    </lineage>
</organism>
<evidence type="ECO:0000313" key="4">
    <source>
        <dbReference type="Proteomes" id="UP001139559"/>
    </source>
</evidence>
<dbReference type="GO" id="GO:0010181">
    <property type="term" value="F:FMN binding"/>
    <property type="evidence" value="ECO:0007669"/>
    <property type="project" value="TreeGrafter"/>
</dbReference>
<evidence type="ECO:0000256" key="1">
    <source>
        <dbReference type="ARBA" id="ARBA00023002"/>
    </source>
</evidence>
<dbReference type="InterPro" id="IPR003680">
    <property type="entry name" value="Flavodoxin_fold"/>
</dbReference>
<dbReference type="RefSeq" id="WP_248009392.1">
    <property type="nucleotide sequence ID" value="NZ_JAJHVV010000008.1"/>
</dbReference>
<evidence type="ECO:0000259" key="2">
    <source>
        <dbReference type="Pfam" id="PF02525"/>
    </source>
</evidence>
<dbReference type="PANTHER" id="PTHR47307">
    <property type="entry name" value="GLUTATHIONE-REGULATED POTASSIUM-EFFLUX SYSTEM ANCILLARY PROTEIN KEFG"/>
    <property type="match status" value="1"/>
</dbReference>
<comment type="caution">
    <text evidence="3">The sequence shown here is derived from an EMBL/GenBank/DDBJ whole genome shotgun (WGS) entry which is preliminary data.</text>
</comment>
<gene>
    <name evidence="3" type="ORF">KP803_13610</name>
</gene>
<dbReference type="Gene3D" id="3.40.50.360">
    <property type="match status" value="1"/>
</dbReference>
<dbReference type="Proteomes" id="UP001139559">
    <property type="component" value="Unassembled WGS sequence"/>
</dbReference>
<proteinExistence type="predicted"/>
<dbReference type="InterPro" id="IPR029039">
    <property type="entry name" value="Flavoprotein-like_sf"/>
</dbReference>
<dbReference type="EMBL" id="JAJHVV010000008">
    <property type="protein sequence ID" value="MCK6264312.1"/>
    <property type="molecule type" value="Genomic_DNA"/>
</dbReference>
<dbReference type="AlphaFoldDB" id="A0A9X1XJC8"/>